<feature type="active site" description="Proton donor" evidence="4">
    <location>
        <position position="117"/>
    </location>
</feature>
<dbReference type="EMBL" id="NXLU01000002">
    <property type="protein sequence ID" value="RDU69501.1"/>
    <property type="molecule type" value="Genomic_DNA"/>
</dbReference>
<dbReference type="CDD" id="cd08645">
    <property type="entry name" value="FMT_core_GART"/>
    <property type="match status" value="1"/>
</dbReference>
<feature type="binding site" evidence="4">
    <location>
        <position position="115"/>
    </location>
    <ligand>
        <name>(6R)-10-formyltetrahydrofolate</name>
        <dbReference type="ChEBI" id="CHEBI:195366"/>
    </ligand>
</feature>
<keyword evidence="2 4" id="KW-0808">Transferase</keyword>
<proteinExistence type="inferred from homology"/>
<name>A0A3D8IY72_9HELI</name>
<comment type="catalytic activity">
    <reaction evidence="4">
        <text>N(1)-(5-phospho-beta-D-ribosyl)glycinamide + (6R)-10-formyltetrahydrofolate = N(2)-formyl-N(1)-(5-phospho-beta-D-ribosyl)glycinamide + (6S)-5,6,7,8-tetrahydrofolate + H(+)</text>
        <dbReference type="Rhea" id="RHEA:15053"/>
        <dbReference type="ChEBI" id="CHEBI:15378"/>
        <dbReference type="ChEBI" id="CHEBI:57453"/>
        <dbReference type="ChEBI" id="CHEBI:143788"/>
        <dbReference type="ChEBI" id="CHEBI:147286"/>
        <dbReference type="ChEBI" id="CHEBI:195366"/>
        <dbReference type="EC" id="2.1.2.2"/>
    </reaction>
</comment>
<comment type="caution">
    <text evidence="6">The sequence shown here is derived from an EMBL/GenBank/DDBJ whole genome shotgun (WGS) entry which is preliminary data.</text>
</comment>
<comment type="pathway">
    <text evidence="1 4">Purine metabolism; IMP biosynthesis via de novo pathway; N(2)-formyl-N(1)-(5-phospho-D-ribosyl)glycinamide from N(1)-(5-phospho-D-ribosyl)glycinamide (10-formyl THF route): step 1/1.</text>
</comment>
<dbReference type="InterPro" id="IPR004607">
    <property type="entry name" value="GART"/>
</dbReference>
<feature type="site" description="Raises pKa of active site His" evidence="4">
    <location>
        <position position="154"/>
    </location>
</feature>
<evidence type="ECO:0000259" key="5">
    <source>
        <dbReference type="Pfam" id="PF00551"/>
    </source>
</evidence>
<protein>
    <recommendedName>
        <fullName evidence="4">Phosphoribosylglycinamide formyltransferase</fullName>
        <ecNumber evidence="4">2.1.2.2</ecNumber>
    </recommendedName>
    <alternativeName>
        <fullName evidence="4">5'-phosphoribosylglycinamide transformylase</fullName>
    </alternativeName>
    <alternativeName>
        <fullName evidence="4">GAR transformylase</fullName>
        <shortName evidence="4">GART</shortName>
    </alternativeName>
</protein>
<dbReference type="Pfam" id="PF00551">
    <property type="entry name" value="Formyl_trans_N"/>
    <property type="match status" value="1"/>
</dbReference>
<dbReference type="PANTHER" id="PTHR43369:SF2">
    <property type="entry name" value="PHOSPHORIBOSYLGLYCINAMIDE FORMYLTRANSFERASE"/>
    <property type="match status" value="1"/>
</dbReference>
<dbReference type="OrthoDB" id="9806170at2"/>
<organism evidence="6 7">
    <name type="scientific">Helicobacter cholecystus</name>
    <dbReference type="NCBI Taxonomy" id="45498"/>
    <lineage>
        <taxon>Bacteria</taxon>
        <taxon>Pseudomonadati</taxon>
        <taxon>Campylobacterota</taxon>
        <taxon>Epsilonproteobacteria</taxon>
        <taxon>Campylobacterales</taxon>
        <taxon>Helicobacteraceae</taxon>
        <taxon>Helicobacter</taxon>
    </lineage>
</organism>
<reference evidence="6 7" key="1">
    <citation type="submission" date="2018-04" db="EMBL/GenBank/DDBJ databases">
        <title>Novel Campyloabacter and Helicobacter Species and Strains.</title>
        <authorList>
            <person name="Mannion A.J."/>
            <person name="Shen Z."/>
            <person name="Fox J.G."/>
        </authorList>
    </citation>
    <scope>NUCLEOTIDE SEQUENCE [LARGE SCALE GENOMIC DNA]</scope>
    <source>
        <strain evidence="6 7">ATCC 700242</strain>
    </source>
</reference>
<dbReference type="GO" id="GO:0006189">
    <property type="term" value="P:'de novo' IMP biosynthetic process"/>
    <property type="evidence" value="ECO:0007669"/>
    <property type="project" value="UniProtKB-UniRule"/>
</dbReference>
<dbReference type="Proteomes" id="UP000257067">
    <property type="component" value="Unassembled WGS sequence"/>
</dbReference>
<comment type="similarity">
    <text evidence="4">Belongs to the GART family.</text>
</comment>
<feature type="domain" description="Formyl transferase N-terminal" evidence="5">
    <location>
        <begin position="5"/>
        <end position="191"/>
    </location>
</feature>
<dbReference type="UniPathway" id="UPA00074">
    <property type="reaction ID" value="UER00126"/>
</dbReference>
<dbReference type="GO" id="GO:0004644">
    <property type="term" value="F:phosphoribosylglycinamide formyltransferase activity"/>
    <property type="evidence" value="ECO:0007669"/>
    <property type="project" value="UniProtKB-UniRule"/>
</dbReference>
<dbReference type="SUPFAM" id="SSF53328">
    <property type="entry name" value="Formyltransferase"/>
    <property type="match status" value="1"/>
</dbReference>
<comment type="function">
    <text evidence="4">Catalyzes the transfer of a formyl group from 10-formyltetrahydrofolate to 5-phospho-ribosyl-glycinamide (GAR), producing 5-phospho-ribosyl-N-formylglycinamide (FGAR) and tetrahydrofolate.</text>
</comment>
<evidence type="ECO:0000256" key="1">
    <source>
        <dbReference type="ARBA" id="ARBA00005054"/>
    </source>
</evidence>
<evidence type="ECO:0000256" key="3">
    <source>
        <dbReference type="ARBA" id="ARBA00022755"/>
    </source>
</evidence>
<feature type="binding site" evidence="4">
    <location>
        <begin position="100"/>
        <end position="103"/>
    </location>
    <ligand>
        <name>(6R)-10-formyltetrahydrofolate</name>
        <dbReference type="ChEBI" id="CHEBI:195366"/>
    </ligand>
</feature>
<dbReference type="NCBIfam" id="TIGR00639">
    <property type="entry name" value="PurN"/>
    <property type="match status" value="1"/>
</dbReference>
<dbReference type="PANTHER" id="PTHR43369">
    <property type="entry name" value="PHOSPHORIBOSYLGLYCINAMIDE FORMYLTRANSFERASE"/>
    <property type="match status" value="1"/>
</dbReference>
<evidence type="ECO:0000256" key="2">
    <source>
        <dbReference type="ARBA" id="ARBA00022679"/>
    </source>
</evidence>
<dbReference type="HAMAP" id="MF_01930">
    <property type="entry name" value="PurN"/>
    <property type="match status" value="1"/>
</dbReference>
<sequence length="199" mass="23066">MRSIKLFVLFSGNGSNLENLYQTLEGKEVVKENGEHVKIEFIGALSNNPNAYGITRCHHLGIPVITLSHKDYENREEYDRALLKALFFYEPDFVVLCGFMRILTPLFLKVYRCINIHPSFLPYHKGAQGIKDSFEDEKVDFGGVSIHYVNEELDSGEIIMQEKLSKILFKDFSSFQRAIHELEYKLYPQAILRVVREEI</sequence>
<dbReference type="InterPro" id="IPR002376">
    <property type="entry name" value="Formyl_transf_N"/>
</dbReference>
<keyword evidence="3 4" id="KW-0658">Purine biosynthesis</keyword>
<evidence type="ECO:0000256" key="4">
    <source>
        <dbReference type="HAMAP-Rule" id="MF_01930"/>
    </source>
</evidence>
<evidence type="ECO:0000313" key="6">
    <source>
        <dbReference type="EMBL" id="RDU69501.1"/>
    </source>
</evidence>
<dbReference type="InterPro" id="IPR036477">
    <property type="entry name" value="Formyl_transf_N_sf"/>
</dbReference>
<dbReference type="AlphaFoldDB" id="A0A3D8IY72"/>
<accession>A0A3D8IY72</accession>
<dbReference type="EC" id="2.1.2.2" evidence="4"/>
<dbReference type="Gene3D" id="3.40.50.170">
    <property type="entry name" value="Formyl transferase, N-terminal domain"/>
    <property type="match status" value="1"/>
</dbReference>
<dbReference type="RefSeq" id="WP_104724546.1">
    <property type="nucleotide sequence ID" value="NZ_FZNE01000003.1"/>
</dbReference>
<feature type="binding site" evidence="4">
    <location>
        <begin position="14"/>
        <end position="16"/>
    </location>
    <ligand>
        <name>N(1)-(5-phospho-beta-D-ribosyl)glycinamide</name>
        <dbReference type="ChEBI" id="CHEBI:143788"/>
    </ligand>
</feature>
<gene>
    <name evidence="4 6" type="primary">purN</name>
    <name evidence="6" type="ORF">CQA62_02300</name>
</gene>
<evidence type="ECO:0000313" key="7">
    <source>
        <dbReference type="Proteomes" id="UP000257067"/>
    </source>
</evidence>
<feature type="binding site" evidence="4">
    <location>
        <position position="75"/>
    </location>
    <ligand>
        <name>(6R)-10-formyltetrahydrofolate</name>
        <dbReference type="ChEBI" id="CHEBI:195366"/>
    </ligand>
</feature>
<keyword evidence="7" id="KW-1185">Reference proteome</keyword>
<dbReference type="GO" id="GO:0005737">
    <property type="term" value="C:cytoplasm"/>
    <property type="evidence" value="ECO:0007669"/>
    <property type="project" value="TreeGrafter"/>
</dbReference>